<evidence type="ECO:0000256" key="4">
    <source>
        <dbReference type="ARBA" id="ARBA00022692"/>
    </source>
</evidence>
<dbReference type="PROSITE" id="PS50928">
    <property type="entry name" value="ABC_TM1"/>
    <property type="match status" value="1"/>
</dbReference>
<feature type="transmembrane region" description="Helical" evidence="7">
    <location>
        <begin position="134"/>
        <end position="161"/>
    </location>
</feature>
<dbReference type="CDD" id="cd06261">
    <property type="entry name" value="TM_PBP2"/>
    <property type="match status" value="1"/>
</dbReference>
<comment type="similarity">
    <text evidence="7">Belongs to the binding-protein-dependent transport system permease family.</text>
</comment>
<feature type="transmembrane region" description="Helical" evidence="7">
    <location>
        <begin position="285"/>
        <end position="307"/>
    </location>
</feature>
<proteinExistence type="inferred from homology"/>
<reference evidence="9 10" key="1">
    <citation type="submission" date="2016-10" db="EMBL/GenBank/DDBJ databases">
        <authorList>
            <person name="de Groot N.N."/>
        </authorList>
    </citation>
    <scope>NUCLEOTIDE SEQUENCE [LARGE SCALE GENOMIC DNA]</scope>
    <source>
        <strain evidence="9 10">DSM 26656</strain>
    </source>
</reference>
<feature type="transmembrane region" description="Helical" evidence="7">
    <location>
        <begin position="235"/>
        <end position="257"/>
    </location>
</feature>
<feature type="transmembrane region" description="Helical" evidence="7">
    <location>
        <begin position="9"/>
        <end position="29"/>
    </location>
</feature>
<dbReference type="RefSeq" id="WP_103872728.1">
    <property type="nucleotide sequence ID" value="NZ_FNUY01000004.1"/>
</dbReference>
<name>A0A1H5Z6T2_9HYPH</name>
<dbReference type="GO" id="GO:0071916">
    <property type="term" value="F:dipeptide transmembrane transporter activity"/>
    <property type="evidence" value="ECO:0007669"/>
    <property type="project" value="TreeGrafter"/>
</dbReference>
<gene>
    <name evidence="9" type="ORF">SAMN04488115_104297</name>
</gene>
<accession>A0A1H5Z6T2</accession>
<dbReference type="EMBL" id="FNUY01000004">
    <property type="protein sequence ID" value="SEG32259.1"/>
    <property type="molecule type" value="Genomic_DNA"/>
</dbReference>
<protein>
    <submittedName>
        <fullName evidence="9">Peptide/nickel transport system permease protein</fullName>
    </submittedName>
</protein>
<evidence type="ECO:0000313" key="10">
    <source>
        <dbReference type="Proteomes" id="UP000236743"/>
    </source>
</evidence>
<dbReference type="Pfam" id="PF00528">
    <property type="entry name" value="BPD_transp_1"/>
    <property type="match status" value="1"/>
</dbReference>
<evidence type="ECO:0000256" key="3">
    <source>
        <dbReference type="ARBA" id="ARBA00022475"/>
    </source>
</evidence>
<dbReference type="InterPro" id="IPR000515">
    <property type="entry name" value="MetI-like"/>
</dbReference>
<dbReference type="SUPFAM" id="SSF161098">
    <property type="entry name" value="MetI-like"/>
    <property type="match status" value="1"/>
</dbReference>
<dbReference type="OrthoDB" id="9778910at2"/>
<dbReference type="PANTHER" id="PTHR43163">
    <property type="entry name" value="DIPEPTIDE TRANSPORT SYSTEM PERMEASE PROTEIN DPPB-RELATED"/>
    <property type="match status" value="1"/>
</dbReference>
<comment type="subcellular location">
    <subcellularLocation>
        <location evidence="1 7">Cell membrane</location>
        <topology evidence="1 7">Multi-pass membrane protein</topology>
    </subcellularLocation>
</comment>
<evidence type="ECO:0000256" key="2">
    <source>
        <dbReference type="ARBA" id="ARBA00022448"/>
    </source>
</evidence>
<keyword evidence="4 7" id="KW-0812">Transmembrane</keyword>
<feature type="transmembrane region" description="Helical" evidence="7">
    <location>
        <begin position="181"/>
        <end position="199"/>
    </location>
</feature>
<evidence type="ECO:0000313" key="9">
    <source>
        <dbReference type="EMBL" id="SEG32259.1"/>
    </source>
</evidence>
<evidence type="ECO:0000259" key="8">
    <source>
        <dbReference type="PROSITE" id="PS50928"/>
    </source>
</evidence>
<organism evidence="9 10">
    <name type="scientific">Bosea lathyri</name>
    <dbReference type="NCBI Taxonomy" id="1036778"/>
    <lineage>
        <taxon>Bacteria</taxon>
        <taxon>Pseudomonadati</taxon>
        <taxon>Pseudomonadota</taxon>
        <taxon>Alphaproteobacteria</taxon>
        <taxon>Hyphomicrobiales</taxon>
        <taxon>Boseaceae</taxon>
        <taxon>Bosea</taxon>
    </lineage>
</organism>
<feature type="transmembrane region" description="Helical" evidence="7">
    <location>
        <begin position="95"/>
        <end position="122"/>
    </location>
</feature>
<keyword evidence="5 7" id="KW-1133">Transmembrane helix</keyword>
<dbReference type="PANTHER" id="PTHR43163:SF6">
    <property type="entry name" value="DIPEPTIDE TRANSPORT SYSTEM PERMEASE PROTEIN DPPB-RELATED"/>
    <property type="match status" value="1"/>
</dbReference>
<dbReference type="InterPro" id="IPR035906">
    <property type="entry name" value="MetI-like_sf"/>
</dbReference>
<dbReference type="GO" id="GO:0005886">
    <property type="term" value="C:plasma membrane"/>
    <property type="evidence" value="ECO:0007669"/>
    <property type="project" value="UniProtKB-SubCell"/>
</dbReference>
<keyword evidence="2 7" id="KW-0813">Transport</keyword>
<evidence type="ECO:0000256" key="6">
    <source>
        <dbReference type="ARBA" id="ARBA00023136"/>
    </source>
</evidence>
<dbReference type="Pfam" id="PF19300">
    <property type="entry name" value="BPD_transp_1_N"/>
    <property type="match status" value="1"/>
</dbReference>
<evidence type="ECO:0000256" key="5">
    <source>
        <dbReference type="ARBA" id="ARBA00022989"/>
    </source>
</evidence>
<sequence>MIPYIGRRLFALGATLAGAALVIFLMLEVLPGDPAAVTLGLNAAPEALAALRAEMGLDRPAPLRFVLWIGGMLTGDFGLSYTYRVPVAQLIAERMAVTLPLALLAIALATLIGMPLGILAAARHNRPADAAVMVFAQAGLAIPNFWFGLLLVLVFAIGLGWLPAGGFPGWQAGLLPGFKALAMPALALALPQAAILARVTRSSMLDTLQEDFVRTARAKGLSERVTILRHALRNALIPVVTILGLQFSVLIAGAIIIENVFALPGLGRLVFQSIAQHDLIVVKDLVMLFAALAILLNFAVELLYGVIDPRLRQVS</sequence>
<evidence type="ECO:0000256" key="1">
    <source>
        <dbReference type="ARBA" id="ARBA00004651"/>
    </source>
</evidence>
<keyword evidence="6 7" id="KW-0472">Membrane</keyword>
<keyword evidence="10" id="KW-1185">Reference proteome</keyword>
<dbReference type="AlphaFoldDB" id="A0A1H5Z6T2"/>
<dbReference type="InterPro" id="IPR045621">
    <property type="entry name" value="BPD_transp_1_N"/>
</dbReference>
<dbReference type="Proteomes" id="UP000236743">
    <property type="component" value="Unassembled WGS sequence"/>
</dbReference>
<feature type="domain" description="ABC transmembrane type-1" evidence="8">
    <location>
        <begin position="95"/>
        <end position="304"/>
    </location>
</feature>
<keyword evidence="3" id="KW-1003">Cell membrane</keyword>
<evidence type="ECO:0000256" key="7">
    <source>
        <dbReference type="RuleBase" id="RU363032"/>
    </source>
</evidence>
<dbReference type="Gene3D" id="1.10.3720.10">
    <property type="entry name" value="MetI-like"/>
    <property type="match status" value="1"/>
</dbReference>